<dbReference type="PROSITE" id="PS00862">
    <property type="entry name" value="OX2_COVAL_FAD"/>
    <property type="match status" value="1"/>
</dbReference>
<dbReference type="Gene3D" id="3.30.465.10">
    <property type="match status" value="1"/>
</dbReference>
<keyword evidence="3" id="KW-0285">Flavoprotein</keyword>
<evidence type="ECO:0000313" key="8">
    <source>
        <dbReference type="EMBL" id="MBD2738626.1"/>
    </source>
</evidence>
<comment type="cofactor">
    <cofactor evidence="1">
        <name>FAD</name>
        <dbReference type="ChEBI" id="CHEBI:57692"/>
    </cofactor>
</comment>
<dbReference type="Pfam" id="PF01565">
    <property type="entry name" value="FAD_binding_4"/>
    <property type="match status" value="1"/>
</dbReference>
<dbReference type="InterPro" id="IPR050416">
    <property type="entry name" value="FAD-linked_Oxidoreductase"/>
</dbReference>
<dbReference type="SUPFAM" id="SSF56176">
    <property type="entry name" value="FAD-binding/transporter-associated domain-like"/>
    <property type="match status" value="1"/>
</dbReference>
<evidence type="ECO:0000256" key="2">
    <source>
        <dbReference type="ARBA" id="ARBA00005466"/>
    </source>
</evidence>
<dbReference type="Gene3D" id="3.30.43.10">
    <property type="entry name" value="Uridine Diphospho-n-acetylenolpyruvylglucosamine Reductase, domain 2"/>
    <property type="match status" value="1"/>
</dbReference>
<keyword evidence="9" id="KW-1185">Reference proteome</keyword>
<gene>
    <name evidence="8" type="ORF">H6H03_32920</name>
</gene>
<dbReference type="PANTHER" id="PTHR42973:SF39">
    <property type="entry name" value="FAD-BINDING PCMH-TYPE DOMAIN-CONTAINING PROTEIN"/>
    <property type="match status" value="1"/>
</dbReference>
<dbReference type="Pfam" id="PF08031">
    <property type="entry name" value="BBE"/>
    <property type="match status" value="1"/>
</dbReference>
<dbReference type="InterPro" id="IPR006093">
    <property type="entry name" value="Oxy_OxRdtase_FAD_BS"/>
</dbReference>
<organism evidence="8 9">
    <name type="scientific">Nostoc paludosum FACHB-159</name>
    <dbReference type="NCBI Taxonomy" id="2692908"/>
    <lineage>
        <taxon>Bacteria</taxon>
        <taxon>Bacillati</taxon>
        <taxon>Cyanobacteriota</taxon>
        <taxon>Cyanophyceae</taxon>
        <taxon>Nostocales</taxon>
        <taxon>Nostocaceae</taxon>
        <taxon>Nostoc</taxon>
    </lineage>
</organism>
<evidence type="ECO:0000256" key="4">
    <source>
        <dbReference type="ARBA" id="ARBA00022827"/>
    </source>
</evidence>
<dbReference type="PROSITE" id="PS51387">
    <property type="entry name" value="FAD_PCMH"/>
    <property type="match status" value="1"/>
</dbReference>
<protein>
    <submittedName>
        <fullName evidence="8">FAD-binding oxidoreductase</fullName>
    </submittedName>
</protein>
<evidence type="ECO:0000313" key="9">
    <source>
        <dbReference type="Proteomes" id="UP000637383"/>
    </source>
</evidence>
<sequence length="498" mass="53460">MSEQHQGTAQYEQNGQTHVQIASPQEKLHDYEEAMEILASKIRGELILPGNPAYEAERKVWNGLADGYPAAIVRCIDAEDVKVAVNFAREQAMTLSVRSGGHSAAGHGTNNGGLVIDLSYMKTMTIDPVHHTARLEPGLTWGEVAKKLQPFGLALTAGDVASVGVGGLLLGGGIGWMVRAYGLTIDRLQAVELVTADGQLLRASADENPELFWGLRGGGGNFGIATAFEVNLHPGGTVLGGAVFYEATEAERILREYTCLAAAAPDELSTEVLFMLAPPAPFIPPDKQGTPVVGIMVCYIGDISEGERVVAPLRQLATPIADLIAPMPYPEIFALTAVGEIPGFQHHSRSQFFETFSDEMIHALVESAQSVISPETLVSLRVLGGAMSRVATDATAFAHRDKQGMVLIAHFAPLSADAASLDARTQRVFRALLPYANGAYVGFLADEGEQRIREVYPTATYERLVALKNQYDPTNLFHRNQNIKPTATPAMLVTSVSS</sequence>
<dbReference type="InterPro" id="IPR016167">
    <property type="entry name" value="FAD-bd_PCMH_sub1"/>
</dbReference>
<dbReference type="EMBL" id="JACJTU010000054">
    <property type="protein sequence ID" value="MBD2738626.1"/>
    <property type="molecule type" value="Genomic_DNA"/>
</dbReference>
<dbReference type="Gene3D" id="3.40.462.20">
    <property type="match status" value="1"/>
</dbReference>
<accession>A0ABR8KIK0</accession>
<evidence type="ECO:0000256" key="5">
    <source>
        <dbReference type="ARBA" id="ARBA00023002"/>
    </source>
</evidence>
<comment type="similarity">
    <text evidence="2">Belongs to the oxygen-dependent FAD-linked oxidoreductase family.</text>
</comment>
<evidence type="ECO:0000256" key="1">
    <source>
        <dbReference type="ARBA" id="ARBA00001974"/>
    </source>
</evidence>
<evidence type="ECO:0000256" key="6">
    <source>
        <dbReference type="SAM" id="MobiDB-lite"/>
    </source>
</evidence>
<name>A0ABR8KIK0_9NOSO</name>
<reference evidence="8 9" key="1">
    <citation type="journal article" date="2020" name="ISME J.">
        <title>Comparative genomics reveals insights into cyanobacterial evolution and habitat adaptation.</title>
        <authorList>
            <person name="Chen M.Y."/>
            <person name="Teng W.K."/>
            <person name="Zhao L."/>
            <person name="Hu C.X."/>
            <person name="Zhou Y.K."/>
            <person name="Han B.P."/>
            <person name="Song L.R."/>
            <person name="Shu W.S."/>
        </authorList>
    </citation>
    <scope>NUCLEOTIDE SEQUENCE [LARGE SCALE GENOMIC DNA]</scope>
    <source>
        <strain evidence="8 9">FACHB-159</strain>
    </source>
</reference>
<dbReference type="PANTHER" id="PTHR42973">
    <property type="entry name" value="BINDING OXIDOREDUCTASE, PUTATIVE (AFU_ORTHOLOGUE AFUA_1G17690)-RELATED"/>
    <property type="match status" value="1"/>
</dbReference>
<dbReference type="InterPro" id="IPR006094">
    <property type="entry name" value="Oxid_FAD_bind_N"/>
</dbReference>
<dbReference type="InterPro" id="IPR016169">
    <property type="entry name" value="FAD-bd_PCMH_sub2"/>
</dbReference>
<keyword evidence="4" id="KW-0274">FAD</keyword>
<dbReference type="InterPro" id="IPR016166">
    <property type="entry name" value="FAD-bd_PCMH"/>
</dbReference>
<comment type="caution">
    <text evidence="8">The sequence shown here is derived from an EMBL/GenBank/DDBJ whole genome shotgun (WGS) entry which is preliminary data.</text>
</comment>
<dbReference type="InterPro" id="IPR012951">
    <property type="entry name" value="BBE"/>
</dbReference>
<dbReference type="Proteomes" id="UP000637383">
    <property type="component" value="Unassembled WGS sequence"/>
</dbReference>
<proteinExistence type="inferred from homology"/>
<dbReference type="RefSeq" id="WP_190959150.1">
    <property type="nucleotide sequence ID" value="NZ_JACJTU010000054.1"/>
</dbReference>
<keyword evidence="5" id="KW-0560">Oxidoreductase</keyword>
<evidence type="ECO:0000256" key="3">
    <source>
        <dbReference type="ARBA" id="ARBA00022630"/>
    </source>
</evidence>
<feature type="region of interest" description="Disordered" evidence="6">
    <location>
        <begin position="1"/>
        <end position="21"/>
    </location>
</feature>
<evidence type="ECO:0000259" key="7">
    <source>
        <dbReference type="PROSITE" id="PS51387"/>
    </source>
</evidence>
<dbReference type="InterPro" id="IPR036318">
    <property type="entry name" value="FAD-bd_PCMH-like_sf"/>
</dbReference>
<feature type="domain" description="FAD-binding PCMH-type" evidence="7">
    <location>
        <begin position="65"/>
        <end position="235"/>
    </location>
</feature>